<keyword evidence="1" id="KW-0812">Transmembrane</keyword>
<name>A0AAW2CJT0_9ROSI</name>
<accession>A0AAW2CJT0</accession>
<dbReference type="Proteomes" id="UP001459277">
    <property type="component" value="Unassembled WGS sequence"/>
</dbReference>
<sequence>MLRGKENELVGDMKEIAEFAFLMVVLFALTVTKHKFNSKSTQETQWDVSVSILVSFSCLEYFRRIRLPEYMDTIRGVLASVQENESACLFCGIYALLHGHDQWNK</sequence>
<comment type="caution">
    <text evidence="2">The sequence shown here is derived from an EMBL/GenBank/DDBJ whole genome shotgun (WGS) entry which is preliminary data.</text>
</comment>
<protein>
    <submittedName>
        <fullName evidence="2">Uncharacterized protein</fullName>
    </submittedName>
</protein>
<proteinExistence type="predicted"/>
<reference evidence="2 3" key="1">
    <citation type="submission" date="2024-01" db="EMBL/GenBank/DDBJ databases">
        <title>A telomere-to-telomere, gap-free genome of sweet tea (Lithocarpus litseifolius).</title>
        <authorList>
            <person name="Zhou J."/>
        </authorList>
    </citation>
    <scope>NUCLEOTIDE SEQUENCE [LARGE SCALE GENOMIC DNA]</scope>
    <source>
        <strain evidence="2">Zhou-2022a</strain>
        <tissue evidence="2">Leaf</tissue>
    </source>
</reference>
<evidence type="ECO:0000313" key="3">
    <source>
        <dbReference type="Proteomes" id="UP001459277"/>
    </source>
</evidence>
<evidence type="ECO:0000313" key="2">
    <source>
        <dbReference type="EMBL" id="KAK9998301.1"/>
    </source>
</evidence>
<feature type="transmembrane region" description="Helical" evidence="1">
    <location>
        <begin position="16"/>
        <end position="32"/>
    </location>
</feature>
<organism evidence="2 3">
    <name type="scientific">Lithocarpus litseifolius</name>
    <dbReference type="NCBI Taxonomy" id="425828"/>
    <lineage>
        <taxon>Eukaryota</taxon>
        <taxon>Viridiplantae</taxon>
        <taxon>Streptophyta</taxon>
        <taxon>Embryophyta</taxon>
        <taxon>Tracheophyta</taxon>
        <taxon>Spermatophyta</taxon>
        <taxon>Magnoliopsida</taxon>
        <taxon>eudicotyledons</taxon>
        <taxon>Gunneridae</taxon>
        <taxon>Pentapetalae</taxon>
        <taxon>rosids</taxon>
        <taxon>fabids</taxon>
        <taxon>Fagales</taxon>
        <taxon>Fagaceae</taxon>
        <taxon>Lithocarpus</taxon>
    </lineage>
</organism>
<evidence type="ECO:0000256" key="1">
    <source>
        <dbReference type="SAM" id="Phobius"/>
    </source>
</evidence>
<dbReference type="EMBL" id="JAZDWU010000006">
    <property type="protein sequence ID" value="KAK9998301.1"/>
    <property type="molecule type" value="Genomic_DNA"/>
</dbReference>
<dbReference type="PANTHER" id="PTHR36337:SF1">
    <property type="entry name" value="OBSCURIN-LIKE PROTEIN"/>
    <property type="match status" value="1"/>
</dbReference>
<gene>
    <name evidence="2" type="ORF">SO802_017904</name>
</gene>
<dbReference type="PANTHER" id="PTHR36337">
    <property type="entry name" value="OBSCURIN-LIKE PROTEIN"/>
    <property type="match status" value="1"/>
</dbReference>
<dbReference type="AlphaFoldDB" id="A0AAW2CJT0"/>
<keyword evidence="3" id="KW-1185">Reference proteome</keyword>
<keyword evidence="1" id="KW-1133">Transmembrane helix</keyword>
<keyword evidence="1" id="KW-0472">Membrane</keyword>